<dbReference type="GO" id="GO:0003887">
    <property type="term" value="F:DNA-directed DNA polymerase activity"/>
    <property type="evidence" value="ECO:0007669"/>
    <property type="project" value="UniProtKB-KW"/>
</dbReference>
<proteinExistence type="inferred from homology"/>
<dbReference type="STRING" id="1471761.B0W44_03645"/>
<evidence type="ECO:0000256" key="6">
    <source>
        <dbReference type="ARBA" id="ARBA00022695"/>
    </source>
</evidence>
<sequence length="1140" mass="128725">MSSFVHLHVHTPYSLLDGAADIPRLVVQAKKLGMDHLAITDHGVLHGVVPFYRLCRKVGIHPVIGCEVYVARGSMRDRVPPKDDKIHHLVLLAENETGYRNLLKLSTEAHLHGYYYKPRVDKDVLRRYSEGLIALSGCLAGEVNAALLHRETERAYELAETYRDIFGPDHFFLELQDHGLTEQKQVNRLLIEMSEKTGIPLVATNDVHYVTRDDAEMHDCLLCIGTGAKLSDRDRLRFGSDQFYLKAGDEMEALFRPVPQAIENTRHIAERCQVELAFGRPILPSFPLPEGKKAGDVLRTLAYKGAEKRYTQVTRDVRKRLDDELAVIDQMGFNDYFLIVWDFVRYAHKQGIATGPGRGSAAGSLVSYCLGITDIDPLKYNLLFERFLNSGRRSLPDIDIDFNYERRDEVIRYVVEKYGADRVAQIATFGTLAPRAAVRDVGRVMGLSYQKVDRTAKGIPNAPGMTMDKAFERNPELAQWVERDDEIARLVDQARKLEGFPRHVSTHAAGVVITPDPLTNYVPLMQGNEAQTALTQYPMEDLEAIGLLKMDFLGLRNLTVIERTIDLIREQTGKAVSFADIGDDDPETYAMLSRGETTGVFQLESAGMRRVLRELKPTRFEDIIAVLALYRPGPMENIPSYIAAKHGKRQVTYPHPDLEPILRDTFGIIVYQEQIIEIAAKMAGFSLEEADLLRRAVGKKKRDVLDEQRQRFVEGCVRQGYDEALGHELYDLIVRFADYGFNRAHAAAYAVLAYQTAYLKAHYPLPFMAALLTTVMGSQHKLAEYIEDCRQLGITVLPPDVNYSVAGFSVEGDAIRFGLSAIKNVGVHAIESIVRNRKHKGYYRDLFHFCASVDPRACNKRLIESLILSGATATLPGHRAQQLALLDEAVEYGVRVRRERDDNQLSLFSADSQSRGEHVKLPDVRPYPREKELVMERELLGLYLTGHPLEPYRAHLRQSHVVPVRNLQEKPDGTDVRVAGRLVQLKPITTKKGEPMAFATLEDLSRQVEIVVFPRLYQQERALWKEDELVLVEGKVNHRDDDVTVIAEDVRPLTSDSADMPPAVYVRIPAEEQGRRLQQLKGIIARHRGTSPVYLYYVSSGKVRALPPEKYGLNWTESCRQAIEAVFGKGCVKVKERSTL</sequence>
<dbReference type="InterPro" id="IPR041931">
    <property type="entry name" value="DNA_pol3_alpha_thumb_dom"/>
</dbReference>
<dbReference type="AlphaFoldDB" id="A0A1U9KBH8"/>
<evidence type="ECO:0000313" key="12">
    <source>
        <dbReference type="EMBL" id="AQS57382.1"/>
    </source>
</evidence>
<dbReference type="SUPFAM" id="SSF89550">
    <property type="entry name" value="PHP domain-like"/>
    <property type="match status" value="1"/>
</dbReference>
<dbReference type="CDD" id="cd04485">
    <property type="entry name" value="DnaE_OBF"/>
    <property type="match status" value="1"/>
</dbReference>
<evidence type="ECO:0000256" key="9">
    <source>
        <dbReference type="ARBA" id="ARBA00025611"/>
    </source>
</evidence>
<dbReference type="EMBL" id="CP019699">
    <property type="protein sequence ID" value="AQS57382.1"/>
    <property type="molecule type" value="Genomic_DNA"/>
</dbReference>
<dbReference type="InterPro" id="IPR004805">
    <property type="entry name" value="DnaE2/DnaE/PolC"/>
</dbReference>
<evidence type="ECO:0000256" key="5">
    <source>
        <dbReference type="ARBA" id="ARBA00022679"/>
    </source>
</evidence>
<comment type="catalytic activity">
    <reaction evidence="10">
        <text>DNA(n) + a 2'-deoxyribonucleoside 5'-triphosphate = DNA(n+1) + diphosphate</text>
        <dbReference type="Rhea" id="RHEA:22508"/>
        <dbReference type="Rhea" id="RHEA-COMP:17339"/>
        <dbReference type="Rhea" id="RHEA-COMP:17340"/>
        <dbReference type="ChEBI" id="CHEBI:33019"/>
        <dbReference type="ChEBI" id="CHEBI:61560"/>
        <dbReference type="ChEBI" id="CHEBI:173112"/>
        <dbReference type="EC" id="2.7.7.7"/>
    </reaction>
</comment>
<evidence type="ECO:0000256" key="7">
    <source>
        <dbReference type="ARBA" id="ARBA00022705"/>
    </source>
</evidence>
<feature type="domain" description="Polymerase/histidinol phosphatase N-terminal" evidence="11">
    <location>
        <begin position="5"/>
        <end position="72"/>
    </location>
</feature>
<dbReference type="Pfam" id="PF07733">
    <property type="entry name" value="DNA_pol3_alpha"/>
    <property type="match status" value="1"/>
</dbReference>
<keyword evidence="8" id="KW-0239">DNA-directed DNA polymerase</keyword>
<keyword evidence="5" id="KW-0808">Transferase</keyword>
<dbReference type="CDD" id="cd12113">
    <property type="entry name" value="PHP_PolIIIA_DnaE3"/>
    <property type="match status" value="1"/>
</dbReference>
<dbReference type="InterPro" id="IPR011708">
    <property type="entry name" value="DNA_pol3_alpha_NTPase_dom"/>
</dbReference>
<dbReference type="Pfam" id="PF14579">
    <property type="entry name" value="HHH_6"/>
    <property type="match status" value="1"/>
</dbReference>
<dbReference type="GO" id="GO:0008408">
    <property type="term" value="F:3'-5' exonuclease activity"/>
    <property type="evidence" value="ECO:0007669"/>
    <property type="project" value="InterPro"/>
</dbReference>
<evidence type="ECO:0000256" key="2">
    <source>
        <dbReference type="ARBA" id="ARBA00009496"/>
    </source>
</evidence>
<evidence type="ECO:0000256" key="3">
    <source>
        <dbReference type="ARBA" id="ARBA00012417"/>
    </source>
</evidence>
<dbReference type="InterPro" id="IPR004365">
    <property type="entry name" value="NA-bd_OB_tRNA"/>
</dbReference>
<comment type="subcellular location">
    <subcellularLocation>
        <location evidence="1">Cytoplasm</location>
    </subcellularLocation>
</comment>
<dbReference type="OrthoDB" id="9803237at2"/>
<dbReference type="SMART" id="SM00481">
    <property type="entry name" value="POLIIIAc"/>
    <property type="match status" value="1"/>
</dbReference>
<dbReference type="GO" id="GO:0006260">
    <property type="term" value="P:DNA replication"/>
    <property type="evidence" value="ECO:0007669"/>
    <property type="project" value="UniProtKB-KW"/>
</dbReference>
<accession>A0A1U9KBH8</accession>
<dbReference type="Pfam" id="PF17657">
    <property type="entry name" value="DNA_pol3_finger"/>
    <property type="match status" value="1"/>
</dbReference>
<keyword evidence="13" id="KW-1185">Reference proteome</keyword>
<dbReference type="InterPro" id="IPR016195">
    <property type="entry name" value="Pol/histidinol_Pase-like"/>
</dbReference>
<keyword evidence="6" id="KW-0548">Nucleotidyltransferase</keyword>
<evidence type="ECO:0000259" key="11">
    <source>
        <dbReference type="SMART" id="SM00481"/>
    </source>
</evidence>
<evidence type="ECO:0000313" key="13">
    <source>
        <dbReference type="Proteomes" id="UP000188603"/>
    </source>
</evidence>
<dbReference type="InterPro" id="IPR012340">
    <property type="entry name" value="NA-bd_OB-fold"/>
</dbReference>
<comment type="function">
    <text evidence="9">DNA polymerase III is a complex, multichain enzyme responsible for most of the replicative synthesis in bacteria. This DNA polymerase also exhibits 3' to 5' exonuclease activity. The alpha chain is the DNA polymerase.</text>
</comment>
<dbReference type="NCBIfam" id="TIGR00594">
    <property type="entry name" value="polc"/>
    <property type="match status" value="1"/>
</dbReference>
<dbReference type="Pfam" id="PF02811">
    <property type="entry name" value="PHP"/>
    <property type="match status" value="1"/>
</dbReference>
<name>A0A1U9KBH8_9BACL</name>
<dbReference type="InterPro" id="IPR040982">
    <property type="entry name" value="DNA_pol3_finger"/>
</dbReference>
<dbReference type="PANTHER" id="PTHR32294:SF0">
    <property type="entry name" value="DNA POLYMERASE III SUBUNIT ALPHA"/>
    <property type="match status" value="1"/>
</dbReference>
<organism evidence="12 13">
    <name type="scientific">Novibacillus thermophilus</name>
    <dbReference type="NCBI Taxonomy" id="1471761"/>
    <lineage>
        <taxon>Bacteria</taxon>
        <taxon>Bacillati</taxon>
        <taxon>Bacillota</taxon>
        <taxon>Bacilli</taxon>
        <taxon>Bacillales</taxon>
        <taxon>Thermoactinomycetaceae</taxon>
        <taxon>Novibacillus</taxon>
    </lineage>
</organism>
<comment type="similarity">
    <text evidence="2">Belongs to the DNA polymerase type-C family. DnaE subfamily.</text>
</comment>
<evidence type="ECO:0000256" key="10">
    <source>
        <dbReference type="ARBA" id="ARBA00049244"/>
    </source>
</evidence>
<evidence type="ECO:0000256" key="4">
    <source>
        <dbReference type="ARBA" id="ARBA00019114"/>
    </source>
</evidence>
<keyword evidence="7" id="KW-0235">DNA replication</keyword>
<evidence type="ECO:0000256" key="8">
    <source>
        <dbReference type="ARBA" id="ARBA00022932"/>
    </source>
</evidence>
<dbReference type="Gene3D" id="2.40.50.140">
    <property type="entry name" value="Nucleic acid-binding proteins"/>
    <property type="match status" value="1"/>
</dbReference>
<dbReference type="Pfam" id="PF01336">
    <property type="entry name" value="tRNA_anti-codon"/>
    <property type="match status" value="1"/>
</dbReference>
<dbReference type="Gene3D" id="3.20.20.140">
    <property type="entry name" value="Metal-dependent hydrolases"/>
    <property type="match status" value="1"/>
</dbReference>
<dbReference type="InterPro" id="IPR029460">
    <property type="entry name" value="DNAPol_HHH"/>
</dbReference>
<gene>
    <name evidence="12" type="ORF">B0W44_03645</name>
</gene>
<dbReference type="Gene3D" id="1.10.10.1600">
    <property type="entry name" value="Bacterial DNA polymerase III alpha subunit, thumb domain"/>
    <property type="match status" value="1"/>
</dbReference>
<dbReference type="Proteomes" id="UP000188603">
    <property type="component" value="Chromosome"/>
</dbReference>
<dbReference type="KEGG" id="ntr:B0W44_03645"/>
<dbReference type="Gene3D" id="1.10.150.870">
    <property type="match status" value="1"/>
</dbReference>
<dbReference type="InterPro" id="IPR003141">
    <property type="entry name" value="Pol/His_phosphatase_N"/>
</dbReference>
<reference evidence="12 13" key="1">
    <citation type="journal article" date="2015" name="Int. J. Syst. Evol. Microbiol.">
        <title>Novibacillus thermophilus gen. nov., sp. nov., a Gram-staining-negative and moderately thermophilic member of the family Thermoactinomycetaceae.</title>
        <authorList>
            <person name="Yang G."/>
            <person name="Chen J."/>
            <person name="Zhou S."/>
        </authorList>
    </citation>
    <scope>NUCLEOTIDE SEQUENCE [LARGE SCALE GENOMIC DNA]</scope>
    <source>
        <strain evidence="12 13">SG-1</strain>
    </source>
</reference>
<dbReference type="InterPro" id="IPR004013">
    <property type="entry name" value="PHP_dom"/>
</dbReference>
<dbReference type="PANTHER" id="PTHR32294">
    <property type="entry name" value="DNA POLYMERASE III SUBUNIT ALPHA"/>
    <property type="match status" value="1"/>
</dbReference>
<dbReference type="EC" id="2.7.7.7" evidence="3"/>
<dbReference type="GO" id="GO:0005737">
    <property type="term" value="C:cytoplasm"/>
    <property type="evidence" value="ECO:0007669"/>
    <property type="project" value="UniProtKB-SubCell"/>
</dbReference>
<dbReference type="NCBIfam" id="NF005298">
    <property type="entry name" value="PRK06826.1"/>
    <property type="match status" value="1"/>
</dbReference>
<dbReference type="NCBIfam" id="NF004226">
    <property type="entry name" value="PRK05673.1"/>
    <property type="match status" value="1"/>
</dbReference>
<protein>
    <recommendedName>
        <fullName evidence="4">DNA polymerase III subunit alpha</fullName>
        <ecNumber evidence="3">2.7.7.7</ecNumber>
    </recommendedName>
</protein>
<dbReference type="GO" id="GO:0003676">
    <property type="term" value="F:nucleic acid binding"/>
    <property type="evidence" value="ECO:0007669"/>
    <property type="project" value="InterPro"/>
</dbReference>
<evidence type="ECO:0000256" key="1">
    <source>
        <dbReference type="ARBA" id="ARBA00004496"/>
    </source>
</evidence>